<keyword evidence="1 5" id="KW-0808">Transferase</keyword>
<sequence length="221" mass="24621">MAAVPSPAKRGRVREGAGGSRFAMIRLLGSGLISPPAVRLDGPHCYIRPPLPRDWREWSDLRAASRAFLTPWEPTWPADALTRAAFSRRLRRQAQEWRDDLGYSFLIFDRATDALVGGLGLTNIRRGVAQMGTLGYWAGQPYARNGYVSGGTRLALEFAFGQLGLHRVEAACLPTNLPSRGLLEKVGFTHEGYARGYLRIDGAWRDHVLYAILREEWQGNS</sequence>
<gene>
    <name evidence="5" type="ORF">SAMN02982917_4015</name>
</gene>
<evidence type="ECO:0000256" key="2">
    <source>
        <dbReference type="ARBA" id="ARBA00023315"/>
    </source>
</evidence>
<keyword evidence="5" id="KW-0687">Ribonucleoprotein</keyword>
<dbReference type="GO" id="GO:0008999">
    <property type="term" value="F:protein-N-terminal-alanine acetyltransferase activity"/>
    <property type="evidence" value="ECO:0007669"/>
    <property type="project" value="TreeGrafter"/>
</dbReference>
<dbReference type="PANTHER" id="PTHR43792">
    <property type="entry name" value="GNAT FAMILY, PUTATIVE (AFU_ORTHOLOGUE AFUA_3G00765)-RELATED-RELATED"/>
    <property type="match status" value="1"/>
</dbReference>
<dbReference type="InterPro" id="IPR000182">
    <property type="entry name" value="GNAT_dom"/>
</dbReference>
<evidence type="ECO:0000256" key="3">
    <source>
        <dbReference type="ARBA" id="ARBA00038502"/>
    </source>
</evidence>
<dbReference type="PANTHER" id="PTHR43792:SF8">
    <property type="entry name" value="[RIBOSOMAL PROTEIN US5]-ALANINE N-ACETYLTRANSFERASE"/>
    <property type="match status" value="1"/>
</dbReference>
<evidence type="ECO:0000313" key="5">
    <source>
        <dbReference type="EMBL" id="SMF71546.1"/>
    </source>
</evidence>
<dbReference type="Proteomes" id="UP000192936">
    <property type="component" value="Unassembled WGS sequence"/>
</dbReference>
<dbReference type="EMBL" id="FXAK01000007">
    <property type="protein sequence ID" value="SMF71546.1"/>
    <property type="molecule type" value="Genomic_DNA"/>
</dbReference>
<evidence type="ECO:0000256" key="1">
    <source>
        <dbReference type="ARBA" id="ARBA00022679"/>
    </source>
</evidence>
<keyword evidence="5" id="KW-0689">Ribosomal protein</keyword>
<evidence type="ECO:0000313" key="6">
    <source>
        <dbReference type="Proteomes" id="UP000192936"/>
    </source>
</evidence>
<accession>A0A1X7GML4</accession>
<organism evidence="5 6">
    <name type="scientific">Azospirillum oryzae</name>
    <dbReference type="NCBI Taxonomy" id="286727"/>
    <lineage>
        <taxon>Bacteria</taxon>
        <taxon>Pseudomonadati</taxon>
        <taxon>Pseudomonadota</taxon>
        <taxon>Alphaproteobacteria</taxon>
        <taxon>Rhodospirillales</taxon>
        <taxon>Azospirillaceae</taxon>
        <taxon>Azospirillum</taxon>
    </lineage>
</organism>
<reference evidence="5 6" key="1">
    <citation type="submission" date="2017-04" db="EMBL/GenBank/DDBJ databases">
        <authorList>
            <person name="Afonso C.L."/>
            <person name="Miller P.J."/>
            <person name="Scott M.A."/>
            <person name="Spackman E."/>
            <person name="Goraichik I."/>
            <person name="Dimitrov K.M."/>
            <person name="Suarez D.L."/>
            <person name="Swayne D.E."/>
        </authorList>
    </citation>
    <scope>NUCLEOTIDE SEQUENCE [LARGE SCALE GENOMIC DNA]</scope>
    <source>
        <strain evidence="5 6">A2P</strain>
    </source>
</reference>
<proteinExistence type="inferred from homology"/>
<dbReference type="GO" id="GO:0005737">
    <property type="term" value="C:cytoplasm"/>
    <property type="evidence" value="ECO:0007669"/>
    <property type="project" value="TreeGrafter"/>
</dbReference>
<comment type="similarity">
    <text evidence="3">Belongs to the acetyltransferase family. RimJ subfamily.</text>
</comment>
<feature type="domain" description="N-acetyltransferase" evidence="4">
    <location>
        <begin position="59"/>
        <end position="215"/>
    </location>
</feature>
<dbReference type="Gene3D" id="3.40.630.30">
    <property type="match status" value="1"/>
</dbReference>
<dbReference type="STRING" id="286727.SAMN02982917_4015"/>
<evidence type="ECO:0000259" key="4">
    <source>
        <dbReference type="PROSITE" id="PS51186"/>
    </source>
</evidence>
<name>A0A1X7GML4_9PROT</name>
<keyword evidence="2" id="KW-0012">Acyltransferase</keyword>
<dbReference type="Pfam" id="PF13302">
    <property type="entry name" value="Acetyltransf_3"/>
    <property type="match status" value="1"/>
</dbReference>
<dbReference type="GO" id="GO:0005840">
    <property type="term" value="C:ribosome"/>
    <property type="evidence" value="ECO:0007669"/>
    <property type="project" value="UniProtKB-KW"/>
</dbReference>
<dbReference type="InterPro" id="IPR051531">
    <property type="entry name" value="N-acetyltransferase"/>
</dbReference>
<dbReference type="InterPro" id="IPR016181">
    <property type="entry name" value="Acyl_CoA_acyltransferase"/>
</dbReference>
<protein>
    <submittedName>
        <fullName evidence="5">[SSU ribosomal protein S5P]-alanine acetyltransferase</fullName>
    </submittedName>
</protein>
<dbReference type="AlphaFoldDB" id="A0A1X7GML4"/>
<dbReference type="PROSITE" id="PS51186">
    <property type="entry name" value="GNAT"/>
    <property type="match status" value="1"/>
</dbReference>
<dbReference type="SUPFAM" id="SSF55729">
    <property type="entry name" value="Acyl-CoA N-acyltransferases (Nat)"/>
    <property type="match status" value="1"/>
</dbReference>